<feature type="transmembrane region" description="Helical" evidence="2">
    <location>
        <begin position="546"/>
        <end position="569"/>
    </location>
</feature>
<organism evidence="4">
    <name type="scientific">Myoviridae sp. cte0p10</name>
    <dbReference type="NCBI Taxonomy" id="2826674"/>
    <lineage>
        <taxon>Viruses</taxon>
        <taxon>Duplodnaviria</taxon>
        <taxon>Heunggongvirae</taxon>
        <taxon>Uroviricota</taxon>
        <taxon>Caudoviricetes</taxon>
    </lineage>
</organism>
<accession>A0A8S5NGB8</accession>
<feature type="transmembrane region" description="Helical" evidence="2">
    <location>
        <begin position="411"/>
        <end position="430"/>
    </location>
</feature>
<dbReference type="InterPro" id="IPR013491">
    <property type="entry name" value="Tape_meas_N"/>
</dbReference>
<feature type="domain" description="Tape measure protein N-terminal" evidence="3">
    <location>
        <begin position="76"/>
        <end position="267"/>
    </location>
</feature>
<evidence type="ECO:0000256" key="1">
    <source>
        <dbReference type="ARBA" id="ARBA00022465"/>
    </source>
</evidence>
<dbReference type="NCBIfam" id="TIGR02675">
    <property type="entry name" value="tape_meas_nterm"/>
    <property type="match status" value="1"/>
</dbReference>
<feature type="transmembrane region" description="Helical" evidence="2">
    <location>
        <begin position="513"/>
        <end position="540"/>
    </location>
</feature>
<dbReference type="Pfam" id="PF20155">
    <property type="entry name" value="TMP_3"/>
    <property type="match status" value="1"/>
</dbReference>
<protein>
    <submittedName>
        <fullName evidence="4">Tail tape measure</fullName>
    </submittedName>
</protein>
<proteinExistence type="predicted"/>
<reference evidence="4" key="1">
    <citation type="journal article" date="2021" name="Proc. Natl. Acad. Sci. U.S.A.">
        <title>A Catalog of Tens of Thousands of Viruses from Human Metagenomes Reveals Hidden Associations with Chronic Diseases.</title>
        <authorList>
            <person name="Tisza M.J."/>
            <person name="Buck C.B."/>
        </authorList>
    </citation>
    <scope>NUCLEOTIDE SEQUENCE</scope>
    <source>
        <strain evidence="4">Cte0p10</strain>
    </source>
</reference>
<name>A0A8S5NGB8_9CAUD</name>
<keyword evidence="1" id="KW-1245">Viral tail assembly</keyword>
<keyword evidence="1" id="KW-1188">Viral release from host cell</keyword>
<dbReference type="EMBL" id="BK015156">
    <property type="protein sequence ID" value="DAD93248.1"/>
    <property type="molecule type" value="Genomic_DNA"/>
</dbReference>
<keyword evidence="2" id="KW-0812">Transmembrane</keyword>
<sequence>MAQEMSIEAILSAVDQNFTKTMEAAVDSLSKVVSQSNQTSSATTSATSSVKNLATSLGLVAVAGKAFSVVKDSIGGAIDRFDTLNKYPVVMDALGYSARDVARSSKLMQKGIDGLPTSLQDITSVAQQLAPLTGSATKASKSALALNNAFLASGASVADTSRGLQQYTQMLSTGKVDMMSYRTLMETMPIALRKVANAFGFTGKSAEQDLFNALQSGKISVDQLNDKFIELNKGQNGFAQLAKKNSAGIATSFANLKASVVKNLGNMLTAINNGFSKAGFGSIAQVLDNMKVGINGAFTAITPIVTQATTGILNTLKVLFDFVSANRNWLAPLVVGIGSGLLGFKALTSAINGAKTAWLVAKDAFAVGKILTSMATGSKAAGSALTFMADQSKVAAGAQKALNVIAAANPYVLIAAAIIAVGAALAWWFTQTESGKKAWKSFCDTAVNAWNSFYPLIKPAIDVIVGAWNNFVQAVQIAWQAMQPAFESIKQAFLNLMQALQPLMPVIQQIASIIGAVLVGAIIAVVYAVAVLAAGLSTIITGLMPLIQAAIGIIQAALSAIMYLIGAIVSGFAGSLSGLIQIAQSIWDGVVAVFQGGWQVLKGVFDVFMGIITGNWTQAWNGIKAIFSGIWTALSGVAQAGWGVLKGIFSAGVGFIKGVMHFSLSAEGEAIMNSLLGGLKRAWESVKSFVSGIGKWIKAHKGPISVDRRLLIPAGHAIMNGLGNGLVDGFSDVQKSVLAMNKQISDAMQPDVSGFANRLNGMASDVQSRFAGSLTMQDSTLQMQNNALLRQIAGKDTTMILDSGVLVGATAGSYDQRLGQRTALKDRWS</sequence>
<keyword evidence="2" id="KW-0472">Membrane</keyword>
<keyword evidence="2" id="KW-1133">Transmembrane helix</keyword>
<evidence type="ECO:0000259" key="3">
    <source>
        <dbReference type="Pfam" id="PF20155"/>
    </source>
</evidence>
<evidence type="ECO:0000313" key="4">
    <source>
        <dbReference type="EMBL" id="DAD93248.1"/>
    </source>
</evidence>
<dbReference type="GO" id="GO:0098003">
    <property type="term" value="P:viral tail assembly"/>
    <property type="evidence" value="ECO:0007669"/>
    <property type="project" value="UniProtKB-KW"/>
</dbReference>
<evidence type="ECO:0000256" key="2">
    <source>
        <dbReference type="SAM" id="Phobius"/>
    </source>
</evidence>